<reference evidence="1" key="2">
    <citation type="journal article" date="2015" name="Data Brief">
        <title>Shoot transcriptome of the giant reed, Arundo donax.</title>
        <authorList>
            <person name="Barrero R.A."/>
            <person name="Guerrero F.D."/>
            <person name="Moolhuijzen P."/>
            <person name="Goolsby J.A."/>
            <person name="Tidwell J."/>
            <person name="Bellgard S.E."/>
            <person name="Bellgard M.I."/>
        </authorList>
    </citation>
    <scope>NUCLEOTIDE SEQUENCE</scope>
    <source>
        <tissue evidence="1">Shoot tissue taken approximately 20 cm above the soil surface</tissue>
    </source>
</reference>
<sequence>MSEERKATVSCKLSAIYCFLLCNC</sequence>
<proteinExistence type="predicted"/>
<dbReference type="AlphaFoldDB" id="A0A0A9FMG6"/>
<evidence type="ECO:0000313" key="1">
    <source>
        <dbReference type="EMBL" id="JAE13552.1"/>
    </source>
</evidence>
<name>A0A0A9FMG6_ARUDO</name>
<protein>
    <submittedName>
        <fullName evidence="1">Uncharacterized protein</fullName>
    </submittedName>
</protein>
<dbReference type="EMBL" id="GBRH01184344">
    <property type="protein sequence ID" value="JAE13552.1"/>
    <property type="molecule type" value="Transcribed_RNA"/>
</dbReference>
<reference evidence="1" key="1">
    <citation type="submission" date="2014-09" db="EMBL/GenBank/DDBJ databases">
        <authorList>
            <person name="Magalhaes I.L.F."/>
            <person name="Oliveira U."/>
            <person name="Santos F.R."/>
            <person name="Vidigal T.H.D.A."/>
            <person name="Brescovit A.D."/>
            <person name="Santos A.J."/>
        </authorList>
    </citation>
    <scope>NUCLEOTIDE SEQUENCE</scope>
    <source>
        <tissue evidence="1">Shoot tissue taken approximately 20 cm above the soil surface</tissue>
    </source>
</reference>
<organism evidence="1">
    <name type="scientific">Arundo donax</name>
    <name type="common">Giant reed</name>
    <name type="synonym">Donax arundinaceus</name>
    <dbReference type="NCBI Taxonomy" id="35708"/>
    <lineage>
        <taxon>Eukaryota</taxon>
        <taxon>Viridiplantae</taxon>
        <taxon>Streptophyta</taxon>
        <taxon>Embryophyta</taxon>
        <taxon>Tracheophyta</taxon>
        <taxon>Spermatophyta</taxon>
        <taxon>Magnoliopsida</taxon>
        <taxon>Liliopsida</taxon>
        <taxon>Poales</taxon>
        <taxon>Poaceae</taxon>
        <taxon>PACMAD clade</taxon>
        <taxon>Arundinoideae</taxon>
        <taxon>Arundineae</taxon>
        <taxon>Arundo</taxon>
    </lineage>
</organism>
<accession>A0A0A9FMG6</accession>